<keyword evidence="1" id="KW-1133">Transmembrane helix</keyword>
<sequence length="163" mass="19780">MKVILRREWKNIPITIVIHMISFVLSINVSEYLFDEIDSLVEIFVLFLFMIFFLLLLFYVVFLMSEKYDLTFCKDALLISNEKTVHKYPVNDIERIEVSDNYKVGYIYMILKSGKKIELKLVDTFFLNQNRHQVLRRLYIESYKHPIYMKLIAYDYPLFSYRQ</sequence>
<comment type="caution">
    <text evidence="2">The sequence shown here is derived from an EMBL/GenBank/DDBJ whole genome shotgun (WGS) entry which is preliminary data.</text>
</comment>
<name>A0AAE4BTS2_9BACT</name>
<gene>
    <name evidence="2" type="ORF">HNQ88_003136</name>
</gene>
<organism evidence="2 3">
    <name type="scientific">Aureibacter tunicatorum</name>
    <dbReference type="NCBI Taxonomy" id="866807"/>
    <lineage>
        <taxon>Bacteria</taxon>
        <taxon>Pseudomonadati</taxon>
        <taxon>Bacteroidota</taxon>
        <taxon>Cytophagia</taxon>
        <taxon>Cytophagales</taxon>
        <taxon>Persicobacteraceae</taxon>
        <taxon>Aureibacter</taxon>
    </lineage>
</organism>
<dbReference type="RefSeq" id="WP_309939929.1">
    <property type="nucleotide sequence ID" value="NZ_AP025305.1"/>
</dbReference>
<feature type="transmembrane region" description="Helical" evidence="1">
    <location>
        <begin position="40"/>
        <end position="62"/>
    </location>
</feature>
<proteinExistence type="predicted"/>
<accession>A0AAE4BTS2</accession>
<dbReference type="AlphaFoldDB" id="A0AAE4BTS2"/>
<keyword evidence="3" id="KW-1185">Reference proteome</keyword>
<feature type="transmembrane region" description="Helical" evidence="1">
    <location>
        <begin position="12"/>
        <end position="34"/>
    </location>
</feature>
<protein>
    <submittedName>
        <fullName evidence="2">Uncharacterized protein</fullName>
    </submittedName>
</protein>
<dbReference type="Proteomes" id="UP001185092">
    <property type="component" value="Unassembled WGS sequence"/>
</dbReference>
<evidence type="ECO:0000313" key="2">
    <source>
        <dbReference type="EMBL" id="MDR6240088.1"/>
    </source>
</evidence>
<dbReference type="EMBL" id="JAVDQD010000003">
    <property type="protein sequence ID" value="MDR6240088.1"/>
    <property type="molecule type" value="Genomic_DNA"/>
</dbReference>
<reference evidence="2" key="1">
    <citation type="submission" date="2023-07" db="EMBL/GenBank/DDBJ databases">
        <title>Genomic Encyclopedia of Type Strains, Phase IV (KMG-IV): sequencing the most valuable type-strain genomes for metagenomic binning, comparative biology and taxonomic classification.</title>
        <authorList>
            <person name="Goeker M."/>
        </authorList>
    </citation>
    <scope>NUCLEOTIDE SEQUENCE</scope>
    <source>
        <strain evidence="2">DSM 26174</strain>
    </source>
</reference>
<keyword evidence="1" id="KW-0812">Transmembrane</keyword>
<evidence type="ECO:0000256" key="1">
    <source>
        <dbReference type="SAM" id="Phobius"/>
    </source>
</evidence>
<evidence type="ECO:0000313" key="3">
    <source>
        <dbReference type="Proteomes" id="UP001185092"/>
    </source>
</evidence>
<keyword evidence="1" id="KW-0472">Membrane</keyword>